<organism evidence="4 5">
    <name type="scientific">Catenovulum agarivorans DS-2</name>
    <dbReference type="NCBI Taxonomy" id="1328313"/>
    <lineage>
        <taxon>Bacteria</taxon>
        <taxon>Pseudomonadati</taxon>
        <taxon>Pseudomonadota</taxon>
        <taxon>Gammaproteobacteria</taxon>
        <taxon>Alteromonadales</taxon>
        <taxon>Alteromonadaceae</taxon>
        <taxon>Catenovulum</taxon>
    </lineage>
</organism>
<dbReference type="GO" id="GO:0051082">
    <property type="term" value="F:unfolded protein binding"/>
    <property type="evidence" value="ECO:0007669"/>
    <property type="project" value="InterPro"/>
</dbReference>
<evidence type="ECO:0000256" key="2">
    <source>
        <dbReference type="PIRNR" id="PIRNR002094"/>
    </source>
</evidence>
<reference evidence="4 5" key="1">
    <citation type="journal article" date="2014" name="Genome Announc.">
        <title>Draft Genome Sequence of the Agar-Degrading Bacterium Catenovulum sp. Strain DS-2, Isolated from Intestines of Haliotis diversicolor.</title>
        <authorList>
            <person name="Shan D."/>
            <person name="Li X."/>
            <person name="Gu Z."/>
            <person name="Wei G."/>
            <person name="Gao Z."/>
            <person name="Shao Z."/>
        </authorList>
    </citation>
    <scope>NUCLEOTIDE SEQUENCE [LARGE SCALE GENOMIC DNA]</scope>
    <source>
        <strain evidence="4 5">DS-2</strain>
    </source>
</reference>
<feature type="chain" id="PRO_5004901978" evidence="3">
    <location>
        <begin position="26"/>
        <end position="172"/>
    </location>
</feature>
<dbReference type="Gene3D" id="3.30.910.20">
    <property type="entry name" value="Skp domain"/>
    <property type="match status" value="1"/>
</dbReference>
<dbReference type="RefSeq" id="WP_035013364.1">
    <property type="nucleotide sequence ID" value="NZ_ARZY01000005.1"/>
</dbReference>
<dbReference type="SUPFAM" id="SSF111384">
    <property type="entry name" value="OmpH-like"/>
    <property type="match status" value="1"/>
</dbReference>
<dbReference type="GO" id="GO:0005829">
    <property type="term" value="C:cytosol"/>
    <property type="evidence" value="ECO:0007669"/>
    <property type="project" value="TreeGrafter"/>
</dbReference>
<dbReference type="InterPro" id="IPR024930">
    <property type="entry name" value="Skp_dom_sf"/>
</dbReference>
<dbReference type="PANTHER" id="PTHR35089">
    <property type="entry name" value="CHAPERONE PROTEIN SKP"/>
    <property type="match status" value="1"/>
</dbReference>
<dbReference type="OrthoDB" id="5767138at2"/>
<name>W7R135_9ALTE</name>
<dbReference type="PANTHER" id="PTHR35089:SF1">
    <property type="entry name" value="CHAPERONE PROTEIN SKP"/>
    <property type="match status" value="1"/>
</dbReference>
<sequence length="172" mass="19255">MTKYNKALALLITLASGVFCASASAADKIGVIDVQAVFQQLPQAAAIESNINAEFKDRIEEIQRLQTDIKFYMEKQQREATTMSDAQKKELDDKIRSLGAEYQEKAKPLDQDLRRRQGEERNRLLGLIKQSIDKVGAAEKYDIILQSSAVAYLGDEADNITVKVIEEASKMK</sequence>
<feature type="signal peptide" evidence="3">
    <location>
        <begin position="1"/>
        <end position="25"/>
    </location>
</feature>
<protein>
    <submittedName>
        <fullName evidence="4">Outer membrane chaperone Skp</fullName>
    </submittedName>
</protein>
<dbReference type="EMBL" id="ARZY01000005">
    <property type="protein sequence ID" value="EWH11310.1"/>
    <property type="molecule type" value="Genomic_DNA"/>
</dbReference>
<dbReference type="Pfam" id="PF03938">
    <property type="entry name" value="OmpH"/>
    <property type="match status" value="1"/>
</dbReference>
<evidence type="ECO:0000313" key="5">
    <source>
        <dbReference type="Proteomes" id="UP000019276"/>
    </source>
</evidence>
<dbReference type="Proteomes" id="UP000019276">
    <property type="component" value="Unassembled WGS sequence"/>
</dbReference>
<dbReference type="GO" id="GO:0050821">
    <property type="term" value="P:protein stabilization"/>
    <property type="evidence" value="ECO:0007669"/>
    <property type="project" value="TreeGrafter"/>
</dbReference>
<dbReference type="SMART" id="SM00935">
    <property type="entry name" value="OmpH"/>
    <property type="match status" value="1"/>
</dbReference>
<evidence type="ECO:0000256" key="1">
    <source>
        <dbReference type="ARBA" id="ARBA00022729"/>
    </source>
</evidence>
<dbReference type="AlphaFoldDB" id="W7R135"/>
<dbReference type="PIRSF" id="PIRSF002094">
    <property type="entry name" value="OMP26_Skp"/>
    <property type="match status" value="1"/>
</dbReference>
<comment type="caution">
    <text evidence="4">The sequence shown here is derived from an EMBL/GenBank/DDBJ whole genome shotgun (WGS) entry which is preliminary data.</text>
</comment>
<gene>
    <name evidence="4" type="ORF">DS2_04025</name>
</gene>
<keyword evidence="1 3" id="KW-0732">Signal</keyword>
<keyword evidence="5" id="KW-1185">Reference proteome</keyword>
<accession>W7R135</accession>
<dbReference type="STRING" id="1328313.DS2_04025"/>
<evidence type="ECO:0000313" key="4">
    <source>
        <dbReference type="EMBL" id="EWH11310.1"/>
    </source>
</evidence>
<proteinExistence type="inferred from homology"/>
<comment type="similarity">
    <text evidence="2">Belongs to the skp family.</text>
</comment>
<dbReference type="InterPro" id="IPR005632">
    <property type="entry name" value="Chaperone_Skp"/>
</dbReference>
<evidence type="ECO:0000256" key="3">
    <source>
        <dbReference type="SAM" id="SignalP"/>
    </source>
</evidence>
<dbReference type="eggNOG" id="COG2825">
    <property type="taxonomic scope" value="Bacteria"/>
</dbReference>